<keyword evidence="3" id="KW-1185">Reference proteome</keyword>
<protein>
    <submittedName>
        <fullName evidence="2">DnrO protein</fullName>
    </submittedName>
</protein>
<name>A0A7G9QV86_9GAMM</name>
<dbReference type="EMBL" id="CP060711">
    <property type="protein sequence ID" value="QNN47261.1"/>
    <property type="molecule type" value="Genomic_DNA"/>
</dbReference>
<evidence type="ECO:0000256" key="1">
    <source>
        <dbReference type="SAM" id="SignalP"/>
    </source>
</evidence>
<reference evidence="2 3" key="1">
    <citation type="submission" date="2020-08" db="EMBL/GenBank/DDBJ databases">
        <title>Genome sequence of Thermomonas brevis KACC 16975T.</title>
        <authorList>
            <person name="Hyun D.-W."/>
            <person name="Bae J.-W."/>
        </authorList>
    </citation>
    <scope>NUCLEOTIDE SEQUENCE [LARGE SCALE GENOMIC DNA]</scope>
    <source>
        <strain evidence="2 3">KACC 16975</strain>
    </source>
</reference>
<organism evidence="2 3">
    <name type="scientific">Thermomonas brevis</name>
    <dbReference type="NCBI Taxonomy" id="215691"/>
    <lineage>
        <taxon>Bacteria</taxon>
        <taxon>Pseudomonadati</taxon>
        <taxon>Pseudomonadota</taxon>
        <taxon>Gammaproteobacteria</taxon>
        <taxon>Lysobacterales</taxon>
        <taxon>Lysobacteraceae</taxon>
        <taxon>Thermomonas</taxon>
    </lineage>
</organism>
<sequence>MQSSKSVLVSAAALLAALAVAPAMAQSAHDAHAAHSHAAPAAEPAPVPAQRWATDAPLREGMRGIRQAVQALEHYEHGHMDAVQARNTAQHIDEAVKGMIAACKLKPDADAALHGLLAKFLVGAKAVRESEEAPAAAIADMRAALARYPQLFDDVEWNTPAD</sequence>
<feature type="chain" id="PRO_5028900653" evidence="1">
    <location>
        <begin position="26"/>
        <end position="162"/>
    </location>
</feature>
<proteinExistence type="predicted"/>
<evidence type="ECO:0000313" key="2">
    <source>
        <dbReference type="EMBL" id="QNN47261.1"/>
    </source>
</evidence>
<dbReference type="AlphaFoldDB" id="A0A7G9QV86"/>
<dbReference type="KEGG" id="tbv:H9L17_03670"/>
<dbReference type="RefSeq" id="WP_187571008.1">
    <property type="nucleotide sequence ID" value="NZ_CP060711.1"/>
</dbReference>
<accession>A0A7G9QV86</accession>
<feature type="signal peptide" evidence="1">
    <location>
        <begin position="1"/>
        <end position="25"/>
    </location>
</feature>
<dbReference type="Proteomes" id="UP000515977">
    <property type="component" value="Chromosome"/>
</dbReference>
<evidence type="ECO:0000313" key="3">
    <source>
        <dbReference type="Proteomes" id="UP000515977"/>
    </source>
</evidence>
<keyword evidence="1" id="KW-0732">Signal</keyword>
<gene>
    <name evidence="2" type="ORF">H9L17_03670</name>
</gene>